<dbReference type="NCBIfam" id="NF004837">
    <property type="entry name" value="PRK06187.1"/>
    <property type="match status" value="1"/>
</dbReference>
<dbReference type="AlphaFoldDB" id="A0A9D8PNN2"/>
<evidence type="ECO:0000256" key="1">
    <source>
        <dbReference type="ARBA" id="ARBA00006432"/>
    </source>
</evidence>
<dbReference type="Proteomes" id="UP000809273">
    <property type="component" value="Unassembled WGS sequence"/>
</dbReference>
<proteinExistence type="inferred from homology"/>
<organism evidence="5 6">
    <name type="scientific">Candidatus Zymogenus saltonus</name>
    <dbReference type="NCBI Taxonomy" id="2844893"/>
    <lineage>
        <taxon>Bacteria</taxon>
        <taxon>Deltaproteobacteria</taxon>
        <taxon>Candidatus Zymogenia</taxon>
        <taxon>Candidatus Zymogeniales</taxon>
        <taxon>Candidatus Zymogenaceae</taxon>
        <taxon>Candidatus Zymogenus</taxon>
    </lineage>
</organism>
<dbReference type="GO" id="GO:0006631">
    <property type="term" value="P:fatty acid metabolic process"/>
    <property type="evidence" value="ECO:0007669"/>
    <property type="project" value="TreeGrafter"/>
</dbReference>
<evidence type="ECO:0000256" key="2">
    <source>
        <dbReference type="ARBA" id="ARBA00022598"/>
    </source>
</evidence>
<dbReference type="PANTHER" id="PTHR43201">
    <property type="entry name" value="ACYL-COA SYNTHETASE"/>
    <property type="match status" value="1"/>
</dbReference>
<feature type="domain" description="AMP-binding enzyme C-terminal" evidence="4">
    <location>
        <begin position="421"/>
        <end position="496"/>
    </location>
</feature>
<evidence type="ECO:0000313" key="6">
    <source>
        <dbReference type="Proteomes" id="UP000809273"/>
    </source>
</evidence>
<dbReference type="SUPFAM" id="SSF56801">
    <property type="entry name" value="Acetyl-CoA synthetase-like"/>
    <property type="match status" value="1"/>
</dbReference>
<dbReference type="Pfam" id="PF00501">
    <property type="entry name" value="AMP-binding"/>
    <property type="match status" value="1"/>
</dbReference>
<evidence type="ECO:0000259" key="4">
    <source>
        <dbReference type="Pfam" id="PF13193"/>
    </source>
</evidence>
<accession>A0A9D8PNN2</accession>
<comment type="caution">
    <text evidence="5">The sequence shown here is derived from an EMBL/GenBank/DDBJ whole genome shotgun (WGS) entry which is preliminary data.</text>
</comment>
<dbReference type="PANTHER" id="PTHR43201:SF5">
    <property type="entry name" value="MEDIUM-CHAIN ACYL-COA LIGASE ACSF2, MITOCHONDRIAL"/>
    <property type="match status" value="1"/>
</dbReference>
<keyword evidence="2 5" id="KW-0436">Ligase</keyword>
<gene>
    <name evidence="5" type="ORF">JW984_13245</name>
</gene>
<feature type="domain" description="AMP-dependent synthetase/ligase" evidence="3">
    <location>
        <begin position="9"/>
        <end position="371"/>
    </location>
</feature>
<dbReference type="InterPro" id="IPR042099">
    <property type="entry name" value="ANL_N_sf"/>
</dbReference>
<sequence length="506" mass="57113">MNVGEWVFKRAMTYPDGPFLKEEEREDRQYTNAEFNKRVNRMAHALYGMGLKRGDRVGALLLNSSEFLEIFFACAKTGIIMVPMNFRLAVPELAYILSDCTPKAVFYSSEFSDNVMGLKSKRGEIKHFIKHGGEELLEDPNVKDFVSKFSEEEPTPETEVMEDDPLAIMYTSGTTGDPKGAVLTHKNIIFDAIHNLINYSLNRSFRSLVSAPMFHIGALAASTTPVIYAGGSLVLKRFFNASEMLRLITKEKVNYMFTVPVMYHMMTEAEEWGRTDFSHVYYFFAGAAPMPVHLIKKYQDEKGVRFAQGYGMTETCQISALSLEDSIRKAGSVGKEVFHMTMRIVDDDVDVPHGEVGEIILKGPNIFSCYWNKPVETGEAKRGGWFHTGDLGRRDEEGFLYIVGRKVELIISSGENIYPTEVEKAITSLPEIKEAAAIGMPDPKRGEVVCAFVILEEGQKITEEEIVERLFGKIANFKIPKKFFFVEELPRNPGGKVLKKELKKML</sequence>
<dbReference type="InterPro" id="IPR000873">
    <property type="entry name" value="AMP-dep_synth/lig_dom"/>
</dbReference>
<dbReference type="Pfam" id="PF13193">
    <property type="entry name" value="AMP-binding_C"/>
    <property type="match status" value="1"/>
</dbReference>
<dbReference type="GO" id="GO:0031956">
    <property type="term" value="F:medium-chain fatty acid-CoA ligase activity"/>
    <property type="evidence" value="ECO:0007669"/>
    <property type="project" value="TreeGrafter"/>
</dbReference>
<evidence type="ECO:0000313" key="5">
    <source>
        <dbReference type="EMBL" id="MBN1574156.1"/>
    </source>
</evidence>
<dbReference type="CDD" id="cd17631">
    <property type="entry name" value="FACL_FadD13-like"/>
    <property type="match status" value="1"/>
</dbReference>
<evidence type="ECO:0000259" key="3">
    <source>
        <dbReference type="Pfam" id="PF00501"/>
    </source>
</evidence>
<dbReference type="InterPro" id="IPR045851">
    <property type="entry name" value="AMP-bd_C_sf"/>
</dbReference>
<reference evidence="5" key="1">
    <citation type="journal article" date="2021" name="Environ. Microbiol.">
        <title>Genomic characterization of three novel Desulfobacterota classes expand the metabolic and phylogenetic diversity of the phylum.</title>
        <authorList>
            <person name="Murphy C.L."/>
            <person name="Biggerstaff J."/>
            <person name="Eichhorn A."/>
            <person name="Ewing E."/>
            <person name="Shahan R."/>
            <person name="Soriano D."/>
            <person name="Stewart S."/>
            <person name="VanMol K."/>
            <person name="Walker R."/>
            <person name="Walters P."/>
            <person name="Elshahed M.S."/>
            <person name="Youssef N.H."/>
        </authorList>
    </citation>
    <scope>NUCLEOTIDE SEQUENCE</scope>
    <source>
        <strain evidence="5">Zod_Metabat.24</strain>
    </source>
</reference>
<dbReference type="FunFam" id="3.30.300.30:FF:000008">
    <property type="entry name" value="2,3-dihydroxybenzoate-AMP ligase"/>
    <property type="match status" value="1"/>
</dbReference>
<dbReference type="Gene3D" id="3.30.300.30">
    <property type="match status" value="1"/>
</dbReference>
<name>A0A9D8PNN2_9DELT</name>
<dbReference type="Gene3D" id="3.40.50.12780">
    <property type="entry name" value="N-terminal domain of ligase-like"/>
    <property type="match status" value="1"/>
</dbReference>
<protein>
    <submittedName>
        <fullName evidence="5">Long-chain fatty acid--CoA ligase</fullName>
    </submittedName>
</protein>
<reference evidence="5" key="2">
    <citation type="submission" date="2021-01" db="EMBL/GenBank/DDBJ databases">
        <authorList>
            <person name="Hahn C.R."/>
            <person name="Youssef N.H."/>
            <person name="Elshahed M."/>
        </authorList>
    </citation>
    <scope>NUCLEOTIDE SEQUENCE</scope>
    <source>
        <strain evidence="5">Zod_Metabat.24</strain>
    </source>
</reference>
<dbReference type="InterPro" id="IPR020845">
    <property type="entry name" value="AMP-binding_CS"/>
</dbReference>
<dbReference type="EMBL" id="JAFGIX010000068">
    <property type="protein sequence ID" value="MBN1574156.1"/>
    <property type="molecule type" value="Genomic_DNA"/>
</dbReference>
<comment type="similarity">
    <text evidence="1">Belongs to the ATP-dependent AMP-binding enzyme family.</text>
</comment>
<dbReference type="PROSITE" id="PS00455">
    <property type="entry name" value="AMP_BINDING"/>
    <property type="match status" value="1"/>
</dbReference>
<dbReference type="InterPro" id="IPR025110">
    <property type="entry name" value="AMP-bd_C"/>
</dbReference>